<feature type="transmembrane region" description="Helical" evidence="1">
    <location>
        <begin position="203"/>
        <end position="226"/>
    </location>
</feature>
<sequence length="447" mass="52179">MFDLNKEIEYSLETPSLLEELYHKSCLEGREGAFLSEINRLYQINPQDRLVSAWYFRLHHQRDKLLEKGKGVNWVLVVTLSGILGFLFSIFSQQGLEMHVAKTTIPFLFLIWSPLTVTFINQYLFSDLYQKRKQSYILIFFLLLLAAYGSWIINQPLANFWSDEGYANHYLDIFLSHLPLLSWLILSWCQLSFLSDSQEHYSFFLKSIEVLLLGGILISISIAFITLFSSLFNTLGIYFQEELVRWVYPFVFGLVPVITVSLVYTPRITPSQQNFQQGFIRLIPTIGSIFAPLMLIFQVGFLLALPFNFWQPFQQRELLLIYNIFLLFTLGLIFVATPLTRNNLSLKVENWLRKVLLAIGTLSLIICLYAFSAIIYRTLYFESLTVNRFTIIGWNIINISLLITYLYYQFKQGKENWTKSTQEVLRSAMIVYTFWVGILLILLPVLF</sequence>
<proteinExistence type="predicted"/>
<evidence type="ECO:0000313" key="2">
    <source>
        <dbReference type="EMBL" id="MBT9145131.1"/>
    </source>
</evidence>
<organism evidence="2 3">
    <name type="scientific">Psychracetigena formicireducens</name>
    <dbReference type="NCBI Taxonomy" id="2986056"/>
    <lineage>
        <taxon>Bacteria</taxon>
        <taxon>Bacillati</taxon>
        <taxon>Candidatus Lithacetigenota</taxon>
        <taxon>Candidatus Psychracetigena</taxon>
    </lineage>
</organism>
<feature type="transmembrane region" description="Helical" evidence="1">
    <location>
        <begin position="351"/>
        <end position="376"/>
    </location>
</feature>
<feature type="transmembrane region" description="Helical" evidence="1">
    <location>
        <begin position="136"/>
        <end position="153"/>
    </location>
</feature>
<dbReference type="AlphaFoldDB" id="A0A9E2BIE2"/>
<protein>
    <recommendedName>
        <fullName evidence="4">DUF4153 domain-containing protein</fullName>
    </recommendedName>
</protein>
<evidence type="ECO:0000313" key="3">
    <source>
        <dbReference type="Proteomes" id="UP000811545"/>
    </source>
</evidence>
<feature type="transmembrane region" description="Helical" evidence="1">
    <location>
        <begin position="103"/>
        <end position="124"/>
    </location>
</feature>
<evidence type="ECO:0000256" key="1">
    <source>
        <dbReference type="SAM" id="Phobius"/>
    </source>
</evidence>
<feature type="transmembrane region" description="Helical" evidence="1">
    <location>
        <begin position="286"/>
        <end position="307"/>
    </location>
</feature>
<reference evidence="2 3" key="1">
    <citation type="journal article" date="2021" name="bioRxiv">
        <title>Unique metabolic strategies in Hadean analogues reveal hints for primordial physiology.</title>
        <authorList>
            <person name="Nobu M.K."/>
            <person name="Nakai R."/>
            <person name="Tamazawa S."/>
            <person name="Mori H."/>
            <person name="Toyoda A."/>
            <person name="Ijiri A."/>
            <person name="Suzuki S."/>
            <person name="Kurokawa K."/>
            <person name="Kamagata Y."/>
            <person name="Tamaki H."/>
        </authorList>
    </citation>
    <scope>NUCLEOTIDE SEQUENCE [LARGE SCALE GENOMIC DNA]</scope>
    <source>
        <strain evidence="2">BS525</strain>
    </source>
</reference>
<feature type="transmembrane region" description="Helical" evidence="1">
    <location>
        <begin position="429"/>
        <end position="446"/>
    </location>
</feature>
<feature type="transmembrane region" description="Helical" evidence="1">
    <location>
        <begin position="246"/>
        <end position="265"/>
    </location>
</feature>
<keyword evidence="1" id="KW-0812">Transmembrane</keyword>
<comment type="caution">
    <text evidence="2">The sequence shown here is derived from an EMBL/GenBank/DDBJ whole genome shotgun (WGS) entry which is preliminary data.</text>
</comment>
<name>A0A9E2BIE2_PSYF1</name>
<feature type="transmembrane region" description="Helical" evidence="1">
    <location>
        <begin position="71"/>
        <end position="91"/>
    </location>
</feature>
<accession>A0A9E2BIE2</accession>
<dbReference type="Proteomes" id="UP000811545">
    <property type="component" value="Unassembled WGS sequence"/>
</dbReference>
<feature type="transmembrane region" description="Helical" evidence="1">
    <location>
        <begin position="319"/>
        <end position="339"/>
    </location>
</feature>
<gene>
    <name evidence="2" type="ORF">DDT42_01001</name>
</gene>
<evidence type="ECO:0008006" key="4">
    <source>
        <dbReference type="Google" id="ProtNLM"/>
    </source>
</evidence>
<keyword evidence="1" id="KW-0472">Membrane</keyword>
<feature type="transmembrane region" description="Helical" evidence="1">
    <location>
        <begin position="388"/>
        <end position="408"/>
    </location>
</feature>
<dbReference type="EMBL" id="QLTW01000051">
    <property type="protein sequence ID" value="MBT9145131.1"/>
    <property type="molecule type" value="Genomic_DNA"/>
</dbReference>
<keyword evidence="1" id="KW-1133">Transmembrane helix</keyword>